<evidence type="ECO:0000313" key="1">
    <source>
        <dbReference type="Proteomes" id="UP000050640"/>
    </source>
</evidence>
<proteinExistence type="predicted"/>
<dbReference type="AlphaFoldDB" id="A0A0R3RM93"/>
<name>A0A0R3RM93_9BILA</name>
<reference evidence="2" key="1">
    <citation type="submission" date="2017-02" db="UniProtKB">
        <authorList>
            <consortium name="WormBaseParasite"/>
        </authorList>
    </citation>
    <scope>IDENTIFICATION</scope>
</reference>
<dbReference type="WBParaSite" id="EEL_0000260301-mRNA-1">
    <property type="protein sequence ID" value="EEL_0000260301-mRNA-1"/>
    <property type="gene ID" value="EEL_0000260301"/>
</dbReference>
<sequence length="174" mass="19718">ASTSALTSALISLPRSINHQTLTDLCGKRHIILDYKHPEYVINYPAASFTSESTDQEYQTGNYLASEERRNERLPYPLDFYINNDISVSHCQWLVTTDLYHNIGVEIKVSNESGYLLNITNENGLRKNCTIKLCTIRSDTSAILVQFRTQHIDNTQSTNRFSAKFIILPSSAGR</sequence>
<dbReference type="Proteomes" id="UP000050640">
    <property type="component" value="Unplaced"/>
</dbReference>
<protein>
    <submittedName>
        <fullName evidence="2">CUB domain-containing protein</fullName>
    </submittedName>
</protein>
<organism evidence="1 2">
    <name type="scientific">Elaeophora elaphi</name>
    <dbReference type="NCBI Taxonomy" id="1147741"/>
    <lineage>
        <taxon>Eukaryota</taxon>
        <taxon>Metazoa</taxon>
        <taxon>Ecdysozoa</taxon>
        <taxon>Nematoda</taxon>
        <taxon>Chromadorea</taxon>
        <taxon>Rhabditida</taxon>
        <taxon>Spirurina</taxon>
        <taxon>Spiruromorpha</taxon>
        <taxon>Filarioidea</taxon>
        <taxon>Onchocercidae</taxon>
        <taxon>Elaeophora</taxon>
    </lineage>
</organism>
<accession>A0A0R3RM93</accession>
<keyword evidence="1" id="KW-1185">Reference proteome</keyword>
<evidence type="ECO:0000313" key="2">
    <source>
        <dbReference type="WBParaSite" id="EEL_0000260301-mRNA-1"/>
    </source>
</evidence>